<evidence type="ECO:0000313" key="10">
    <source>
        <dbReference type="EMBL" id="SFF16816.1"/>
    </source>
</evidence>
<organism evidence="10 11">
    <name type="scientific">Paenibacillus algorifonticola</name>
    <dbReference type="NCBI Taxonomy" id="684063"/>
    <lineage>
        <taxon>Bacteria</taxon>
        <taxon>Bacillati</taxon>
        <taxon>Bacillota</taxon>
        <taxon>Bacilli</taxon>
        <taxon>Bacillales</taxon>
        <taxon>Paenibacillaceae</taxon>
        <taxon>Paenibacillus</taxon>
    </lineage>
</organism>
<protein>
    <recommendedName>
        <fullName evidence="9">Probable transaldolase</fullName>
        <ecNumber evidence="9">2.2.1.2</ecNumber>
    </recommendedName>
</protein>
<sequence>MIFPFFLYISRNETRCAAKGRRQPFHLDTANEEEIKRITKLGLVDGVTTNPSLIAKEGRDHKEVIQEISSLVSGPVSAEVIGTKADEMLEEAFQIAEWAPNVVIKLPMTEDGLYATNALAAKGIKTNVTLIFSAAQGLMAAKAGATYISPFVGRLDDIGVDGLNLISDLNTIIKNYNLSAEIIVASIRNIGHLERAATLGAHIATIPGSLLPSLWKHPLTDIGIEKFLADYRSSQAI</sequence>
<dbReference type="Proteomes" id="UP000183410">
    <property type="component" value="Unassembled WGS sequence"/>
</dbReference>
<dbReference type="InterPro" id="IPR018225">
    <property type="entry name" value="Transaldolase_AS"/>
</dbReference>
<comment type="subcellular location">
    <subcellularLocation>
        <location evidence="1 9">Cytoplasm</location>
    </subcellularLocation>
</comment>
<dbReference type="InterPro" id="IPR022999">
    <property type="entry name" value="Transaldolase_3B"/>
</dbReference>
<evidence type="ECO:0000256" key="5">
    <source>
        <dbReference type="ARBA" id="ARBA00022679"/>
    </source>
</evidence>
<dbReference type="GO" id="GO:0005975">
    <property type="term" value="P:carbohydrate metabolic process"/>
    <property type="evidence" value="ECO:0007669"/>
    <property type="project" value="InterPro"/>
</dbReference>
<evidence type="ECO:0000256" key="2">
    <source>
        <dbReference type="ARBA" id="ARBA00004857"/>
    </source>
</evidence>
<feature type="active site" description="Schiff-base intermediate with substrate" evidence="9">
    <location>
        <position position="105"/>
    </location>
</feature>
<evidence type="ECO:0000256" key="6">
    <source>
        <dbReference type="ARBA" id="ARBA00023126"/>
    </source>
</evidence>
<comment type="catalytic activity">
    <reaction evidence="8 9">
        <text>D-sedoheptulose 7-phosphate + D-glyceraldehyde 3-phosphate = D-erythrose 4-phosphate + beta-D-fructose 6-phosphate</text>
        <dbReference type="Rhea" id="RHEA:17053"/>
        <dbReference type="ChEBI" id="CHEBI:16897"/>
        <dbReference type="ChEBI" id="CHEBI:57483"/>
        <dbReference type="ChEBI" id="CHEBI:57634"/>
        <dbReference type="ChEBI" id="CHEBI:59776"/>
        <dbReference type="EC" id="2.2.1.2"/>
    </reaction>
</comment>
<gene>
    <name evidence="9" type="primary">tal</name>
    <name evidence="10" type="ORF">SAMN04487969_11647</name>
</gene>
<dbReference type="UniPathway" id="UPA00115">
    <property type="reaction ID" value="UER00414"/>
</dbReference>
<dbReference type="InterPro" id="IPR001585">
    <property type="entry name" value="TAL/FSA"/>
</dbReference>
<dbReference type="NCBIfam" id="TIGR00875">
    <property type="entry name" value="fsa_talC_mipB"/>
    <property type="match status" value="1"/>
</dbReference>
<dbReference type="GO" id="GO:0004801">
    <property type="term" value="F:transaldolase activity"/>
    <property type="evidence" value="ECO:0007669"/>
    <property type="project" value="UniProtKB-UniRule"/>
</dbReference>
<keyword evidence="4 9" id="KW-0963">Cytoplasm</keyword>
<accession>A0A1I2GJA0</accession>
<comment type="function">
    <text evidence="9">Transaldolase is important for the balance of metabolites in the pentose-phosphate pathway.</text>
</comment>
<dbReference type="GO" id="GO:0005737">
    <property type="term" value="C:cytoplasm"/>
    <property type="evidence" value="ECO:0007669"/>
    <property type="project" value="UniProtKB-SubCell"/>
</dbReference>
<comment type="similarity">
    <text evidence="3 9">Belongs to the transaldolase family. Type 3B subfamily.</text>
</comment>
<comment type="pathway">
    <text evidence="2 9">Carbohydrate degradation; pentose phosphate pathway; D-glyceraldehyde 3-phosphate and beta-D-fructose 6-phosphate from D-ribose 5-phosphate and D-xylulose 5-phosphate (non-oxidative stage): step 2/3.</text>
</comment>
<dbReference type="EMBL" id="FONN01000016">
    <property type="protein sequence ID" value="SFF16816.1"/>
    <property type="molecule type" value="Genomic_DNA"/>
</dbReference>
<dbReference type="InterPro" id="IPR033919">
    <property type="entry name" value="TSA/FSA_arc/bac"/>
</dbReference>
<keyword evidence="5 9" id="KW-0808">Transferase</keyword>
<dbReference type="OrthoDB" id="9807051at2"/>
<keyword evidence="6 9" id="KW-0570">Pentose shunt</keyword>
<dbReference type="PANTHER" id="PTHR10683">
    <property type="entry name" value="TRANSALDOLASE"/>
    <property type="match status" value="1"/>
</dbReference>
<dbReference type="GO" id="GO:0016832">
    <property type="term" value="F:aldehyde-lyase activity"/>
    <property type="evidence" value="ECO:0007669"/>
    <property type="project" value="InterPro"/>
</dbReference>
<dbReference type="EC" id="2.2.1.2" evidence="9"/>
<keyword evidence="11" id="KW-1185">Reference proteome</keyword>
<reference evidence="11" key="1">
    <citation type="submission" date="2016-10" db="EMBL/GenBank/DDBJ databases">
        <authorList>
            <person name="Varghese N."/>
            <person name="Submissions S."/>
        </authorList>
    </citation>
    <scope>NUCLEOTIDE SEQUENCE [LARGE SCALE GENOMIC DNA]</scope>
    <source>
        <strain evidence="11">CGMCC 1.10223</strain>
    </source>
</reference>
<dbReference type="PROSITE" id="PS01054">
    <property type="entry name" value="TRANSALDOLASE_1"/>
    <property type="match status" value="1"/>
</dbReference>
<evidence type="ECO:0000256" key="7">
    <source>
        <dbReference type="ARBA" id="ARBA00023270"/>
    </source>
</evidence>
<dbReference type="AlphaFoldDB" id="A0A1I2GJA0"/>
<dbReference type="SUPFAM" id="SSF51569">
    <property type="entry name" value="Aldolase"/>
    <property type="match status" value="1"/>
</dbReference>
<name>A0A1I2GJA0_9BACL</name>
<evidence type="ECO:0000313" key="11">
    <source>
        <dbReference type="Proteomes" id="UP000183410"/>
    </source>
</evidence>
<keyword evidence="7 9" id="KW-0704">Schiff base</keyword>
<evidence type="ECO:0000256" key="1">
    <source>
        <dbReference type="ARBA" id="ARBA00004496"/>
    </source>
</evidence>
<dbReference type="InterPro" id="IPR013785">
    <property type="entry name" value="Aldolase_TIM"/>
</dbReference>
<dbReference type="Gene3D" id="3.20.20.70">
    <property type="entry name" value="Aldolase class I"/>
    <property type="match status" value="1"/>
</dbReference>
<dbReference type="HAMAP" id="MF_00494">
    <property type="entry name" value="Transaldolase_3b"/>
    <property type="match status" value="1"/>
</dbReference>
<dbReference type="CDD" id="cd00956">
    <property type="entry name" value="Transaldolase_FSA"/>
    <property type="match status" value="1"/>
</dbReference>
<dbReference type="FunFam" id="3.20.20.70:FF:000018">
    <property type="entry name" value="Probable transaldolase"/>
    <property type="match status" value="1"/>
</dbReference>
<evidence type="ECO:0000256" key="4">
    <source>
        <dbReference type="ARBA" id="ARBA00022490"/>
    </source>
</evidence>
<evidence type="ECO:0000256" key="8">
    <source>
        <dbReference type="ARBA" id="ARBA00048810"/>
    </source>
</evidence>
<evidence type="ECO:0000256" key="9">
    <source>
        <dbReference type="HAMAP-Rule" id="MF_00494"/>
    </source>
</evidence>
<dbReference type="PANTHER" id="PTHR10683:SF36">
    <property type="entry name" value="TRANSALDOLASE"/>
    <property type="match status" value="1"/>
</dbReference>
<dbReference type="RefSeq" id="WP_082110992.1">
    <property type="nucleotide sequence ID" value="NZ_FONN01000016.1"/>
</dbReference>
<proteinExistence type="inferred from homology"/>
<dbReference type="InterPro" id="IPR004731">
    <property type="entry name" value="Transaldolase_3B/F6P_aldolase"/>
</dbReference>
<dbReference type="GO" id="GO:0006098">
    <property type="term" value="P:pentose-phosphate shunt"/>
    <property type="evidence" value="ECO:0007669"/>
    <property type="project" value="UniProtKB-UniRule"/>
</dbReference>
<dbReference type="Pfam" id="PF00923">
    <property type="entry name" value="TAL_FSA"/>
    <property type="match status" value="1"/>
</dbReference>
<evidence type="ECO:0000256" key="3">
    <source>
        <dbReference type="ARBA" id="ARBA00005740"/>
    </source>
</evidence>